<name>A0A543J8Q0_9PSEU</name>
<keyword evidence="4" id="KW-1185">Reference proteome</keyword>
<gene>
    <name evidence="3" type="ORF">FHX81_1507</name>
</gene>
<dbReference type="EMBL" id="VFPP01000001">
    <property type="protein sequence ID" value="TQM79210.1"/>
    <property type="molecule type" value="Genomic_DNA"/>
</dbReference>
<evidence type="ECO:0000256" key="1">
    <source>
        <dbReference type="SAM" id="MobiDB-lite"/>
    </source>
</evidence>
<dbReference type="OrthoDB" id="9794187at2"/>
<evidence type="ECO:0000259" key="2">
    <source>
        <dbReference type="Pfam" id="PF02589"/>
    </source>
</evidence>
<dbReference type="PANTHER" id="PTHR43682:SF1">
    <property type="entry name" value="LACTATE UTILIZATION PROTEIN C"/>
    <property type="match status" value="1"/>
</dbReference>
<proteinExistence type="predicted"/>
<dbReference type="AlphaFoldDB" id="A0A543J8Q0"/>
<feature type="compositionally biased region" description="Low complexity" evidence="1">
    <location>
        <begin position="112"/>
        <end position="131"/>
    </location>
</feature>
<feature type="region of interest" description="Disordered" evidence="1">
    <location>
        <begin position="13"/>
        <end position="36"/>
    </location>
</feature>
<organism evidence="3 4">
    <name type="scientific">Saccharothrix saharensis</name>
    <dbReference type="NCBI Taxonomy" id="571190"/>
    <lineage>
        <taxon>Bacteria</taxon>
        <taxon>Bacillati</taxon>
        <taxon>Actinomycetota</taxon>
        <taxon>Actinomycetes</taxon>
        <taxon>Pseudonocardiales</taxon>
        <taxon>Pseudonocardiaceae</taxon>
        <taxon>Saccharothrix</taxon>
    </lineage>
</organism>
<dbReference type="Gene3D" id="3.40.50.10420">
    <property type="entry name" value="NagB/RpiA/CoA transferase-like"/>
    <property type="match status" value="1"/>
</dbReference>
<dbReference type="InterPro" id="IPR037171">
    <property type="entry name" value="NagB/RpiA_transferase-like"/>
</dbReference>
<comment type="caution">
    <text evidence="3">The sequence shown here is derived from an EMBL/GenBank/DDBJ whole genome shotgun (WGS) entry which is preliminary data.</text>
</comment>
<dbReference type="RefSeq" id="WP_141976350.1">
    <property type="nucleotide sequence ID" value="NZ_VFPP01000001.1"/>
</dbReference>
<evidence type="ECO:0000313" key="3">
    <source>
        <dbReference type="EMBL" id="TQM79210.1"/>
    </source>
</evidence>
<feature type="region of interest" description="Disordered" evidence="1">
    <location>
        <begin position="91"/>
        <end position="146"/>
    </location>
</feature>
<dbReference type="InterPro" id="IPR024185">
    <property type="entry name" value="FTHF_cligase-like_sf"/>
</dbReference>
<dbReference type="Proteomes" id="UP000316628">
    <property type="component" value="Unassembled WGS sequence"/>
</dbReference>
<feature type="compositionally biased region" description="Low complexity" evidence="1">
    <location>
        <begin position="91"/>
        <end position="102"/>
    </location>
</feature>
<dbReference type="Pfam" id="PF02589">
    <property type="entry name" value="LUD_dom"/>
    <property type="match status" value="1"/>
</dbReference>
<dbReference type="InterPro" id="IPR003741">
    <property type="entry name" value="LUD_dom"/>
</dbReference>
<sequence length="264" mass="26903">MSARDEVLARVRRAKGPREVAPVPREYRAAGTRGPGDLDLFAERLRDYRARVRLVAADGVADAVAAALADRGARHVVTAPGVPPEWTATWAASGSAASSDAGVGTGPGAGRGAASTAGPGAEAAPEAARGPDPSDPAGRIESRVPLGGDAREALRDIVEAADAVVTACHVAVAETGTIVLDHDAADQGPRALTLVPDYHLVVVRAEQVVAGVPDAVAALAGARTQTWISGPSATSDIELERVEGVHGPRTLEVVIVTPDLTEIV</sequence>
<protein>
    <submittedName>
        <fullName evidence="3">L-lactate utilization protein LutC</fullName>
    </submittedName>
</protein>
<dbReference type="SUPFAM" id="SSF100950">
    <property type="entry name" value="NagB/RpiA/CoA transferase-like"/>
    <property type="match status" value="1"/>
</dbReference>
<dbReference type="PANTHER" id="PTHR43682">
    <property type="entry name" value="LACTATE UTILIZATION PROTEIN C"/>
    <property type="match status" value="1"/>
</dbReference>
<feature type="domain" description="LUD" evidence="2">
    <location>
        <begin position="149"/>
        <end position="256"/>
    </location>
</feature>
<evidence type="ECO:0000313" key="4">
    <source>
        <dbReference type="Proteomes" id="UP000316628"/>
    </source>
</evidence>
<reference evidence="3 4" key="1">
    <citation type="submission" date="2019-06" db="EMBL/GenBank/DDBJ databases">
        <title>Sequencing the genomes of 1000 actinobacteria strains.</title>
        <authorList>
            <person name="Klenk H.-P."/>
        </authorList>
    </citation>
    <scope>NUCLEOTIDE SEQUENCE [LARGE SCALE GENOMIC DNA]</scope>
    <source>
        <strain evidence="3 4">DSM 45456</strain>
    </source>
</reference>
<accession>A0A543J8Q0</accession>